<evidence type="ECO:0000313" key="8">
    <source>
        <dbReference type="EMBL" id="QJA51632.1"/>
    </source>
</evidence>
<feature type="transmembrane region" description="Helical" evidence="6">
    <location>
        <begin position="38"/>
        <end position="61"/>
    </location>
</feature>
<name>A0A6H1ZVZ1_9ZZZZ</name>
<evidence type="ECO:0000256" key="2">
    <source>
        <dbReference type="ARBA" id="ARBA00022475"/>
    </source>
</evidence>
<keyword evidence="2" id="KW-1003">Cell membrane</keyword>
<evidence type="ECO:0000256" key="4">
    <source>
        <dbReference type="ARBA" id="ARBA00022989"/>
    </source>
</evidence>
<feature type="transmembrane region" description="Helical" evidence="6">
    <location>
        <begin position="134"/>
        <end position="153"/>
    </location>
</feature>
<protein>
    <submittedName>
        <fullName evidence="8">Putative MotA/TolQ/ExbB proton channel family protein</fullName>
    </submittedName>
</protein>
<dbReference type="AlphaFoldDB" id="A0A6H1ZVZ1"/>
<evidence type="ECO:0000256" key="3">
    <source>
        <dbReference type="ARBA" id="ARBA00022692"/>
    </source>
</evidence>
<gene>
    <name evidence="8" type="ORF">TM448A02234_0003</name>
</gene>
<dbReference type="InterPro" id="IPR002898">
    <property type="entry name" value="MotA_ExbB_proton_chnl"/>
</dbReference>
<proteinExistence type="predicted"/>
<feature type="transmembrane region" description="Helical" evidence="6">
    <location>
        <begin position="7"/>
        <end position="26"/>
    </location>
</feature>
<reference evidence="8" key="1">
    <citation type="submission" date="2020-03" db="EMBL/GenBank/DDBJ databases">
        <title>The deep terrestrial virosphere.</title>
        <authorList>
            <person name="Holmfeldt K."/>
            <person name="Nilsson E."/>
            <person name="Simone D."/>
            <person name="Lopez-Fernandez M."/>
            <person name="Wu X."/>
            <person name="de Brujin I."/>
            <person name="Lundin D."/>
            <person name="Andersson A."/>
            <person name="Bertilsson S."/>
            <person name="Dopson M."/>
        </authorList>
    </citation>
    <scope>NUCLEOTIDE SEQUENCE</scope>
    <source>
        <strain evidence="8">TM448A02234</strain>
    </source>
</reference>
<organism evidence="8">
    <name type="scientific">viral metagenome</name>
    <dbReference type="NCBI Taxonomy" id="1070528"/>
    <lineage>
        <taxon>unclassified sequences</taxon>
        <taxon>metagenomes</taxon>
        <taxon>organismal metagenomes</taxon>
    </lineage>
</organism>
<evidence type="ECO:0000256" key="6">
    <source>
        <dbReference type="SAM" id="Phobius"/>
    </source>
</evidence>
<evidence type="ECO:0000256" key="1">
    <source>
        <dbReference type="ARBA" id="ARBA00004651"/>
    </source>
</evidence>
<dbReference type="Pfam" id="PF01618">
    <property type="entry name" value="MotA_ExbB"/>
    <property type="match status" value="1"/>
</dbReference>
<evidence type="ECO:0000259" key="7">
    <source>
        <dbReference type="Pfam" id="PF01618"/>
    </source>
</evidence>
<keyword evidence="4 6" id="KW-1133">Transmembrane helix</keyword>
<feature type="transmembrane region" description="Helical" evidence="6">
    <location>
        <begin position="90"/>
        <end position="114"/>
    </location>
</feature>
<keyword evidence="3 6" id="KW-0812">Transmembrane</keyword>
<keyword evidence="5 6" id="KW-0472">Membrane</keyword>
<dbReference type="GO" id="GO:0005886">
    <property type="term" value="C:plasma membrane"/>
    <property type="evidence" value="ECO:0007669"/>
    <property type="project" value="UniProtKB-SubCell"/>
</dbReference>
<evidence type="ECO:0000256" key="5">
    <source>
        <dbReference type="ARBA" id="ARBA00023136"/>
    </source>
</evidence>
<accession>A0A6H1ZVZ1</accession>
<dbReference type="EMBL" id="MT144279">
    <property type="protein sequence ID" value="QJA51632.1"/>
    <property type="molecule type" value="Genomic_DNA"/>
</dbReference>
<feature type="domain" description="MotA/TolQ/ExbB proton channel" evidence="7">
    <location>
        <begin position="76"/>
        <end position="153"/>
    </location>
</feature>
<comment type="subcellular location">
    <subcellularLocation>
        <location evidence="1">Cell membrane</location>
        <topology evidence="1">Multi-pass membrane protein</topology>
    </subcellularLocation>
</comment>
<sequence>MKFFYKHLIYGTLIIFGLTVLHILGVNNLIYEKDFTKISFLIMAILAWFSIRNIKLTYLLAKTTKKENLKEKDLVKFERKNETNWMVSDVAVTLGLIGTMFGLIAAIGLFGNIVNISIASMQSILPQVALKISAALYTTLVGLISSVLIKLQAYDISHFIARKGEIINGKQIINNSLVIGDD</sequence>